<protein>
    <submittedName>
        <fullName evidence="7">Fucose permease</fullName>
    </submittedName>
</protein>
<feature type="transmembrane region" description="Helical" evidence="5">
    <location>
        <begin position="346"/>
        <end position="369"/>
    </location>
</feature>
<feature type="transmembrane region" description="Helical" evidence="5">
    <location>
        <begin position="274"/>
        <end position="292"/>
    </location>
</feature>
<dbReference type="GO" id="GO:0022857">
    <property type="term" value="F:transmembrane transporter activity"/>
    <property type="evidence" value="ECO:0007669"/>
    <property type="project" value="InterPro"/>
</dbReference>
<evidence type="ECO:0000256" key="4">
    <source>
        <dbReference type="ARBA" id="ARBA00023136"/>
    </source>
</evidence>
<dbReference type="Gene3D" id="1.20.1250.20">
    <property type="entry name" value="MFS general substrate transporter like domains"/>
    <property type="match status" value="2"/>
</dbReference>
<evidence type="ECO:0000259" key="6">
    <source>
        <dbReference type="PROSITE" id="PS50850"/>
    </source>
</evidence>
<feature type="transmembrane region" description="Helical" evidence="5">
    <location>
        <begin position="82"/>
        <end position="97"/>
    </location>
</feature>
<sequence>MSQPAAVVRSGGMTTQRVATAAAFFLQGFLFITMTTHLPQIQGLFGLDAATLSLVLLGMVVLAGAGSVLAGQIARRLDSAQALRVGLGLIGAGAIEVGLAPDLLLFCLFLAVYGVGLGTVDASMNMQGVALEHRLRRTLLPGFHAAWTAGGIVATLAALAFGEAALAASVTPFGVVAVVATALPFLRRDRGAEAGSEGVQVSIPWKRLMLVGLVLVLFYMVDTAASTWGPAYLHDLFGTGLGNVAVATLPYLVASLLARLAGDWAVGRFGAVRLLRAAAVLSAAALAVVVLAPNAAIAVLGFAVLGFGAGIIAPLSFSVAGSIAALGQAGSGGADDPVRRARVDSVIARFNQFNYVGALLGSVLTGLVGADSLRLGFALPLVLVLAILPLAGAFRDSSAGRDGSAVRGAGAVREE</sequence>
<feature type="transmembrane region" description="Helical" evidence="5">
    <location>
        <begin position="298"/>
        <end position="326"/>
    </location>
</feature>
<dbReference type="PROSITE" id="PS50850">
    <property type="entry name" value="MFS"/>
    <property type="match status" value="1"/>
</dbReference>
<proteinExistence type="predicted"/>
<keyword evidence="2 5" id="KW-0812">Transmembrane</keyword>
<evidence type="ECO:0000313" key="8">
    <source>
        <dbReference type="Proteomes" id="UP000182652"/>
    </source>
</evidence>
<feature type="transmembrane region" description="Helical" evidence="5">
    <location>
        <begin position="207"/>
        <end position="228"/>
    </location>
</feature>
<dbReference type="AlphaFoldDB" id="A0A1H4VM94"/>
<accession>A0A1H4VM94</accession>
<dbReference type="RefSeq" id="WP_074784638.1">
    <property type="nucleotide sequence ID" value="NZ_FNSN01000004.1"/>
</dbReference>
<organism evidence="7 8">
    <name type="scientific">Arthrobacter woluwensis</name>
    <dbReference type="NCBI Taxonomy" id="156980"/>
    <lineage>
        <taxon>Bacteria</taxon>
        <taxon>Bacillati</taxon>
        <taxon>Actinomycetota</taxon>
        <taxon>Actinomycetes</taxon>
        <taxon>Micrococcales</taxon>
        <taxon>Micrococcaceae</taxon>
        <taxon>Arthrobacter</taxon>
    </lineage>
</organism>
<evidence type="ECO:0000256" key="3">
    <source>
        <dbReference type="ARBA" id="ARBA00022989"/>
    </source>
</evidence>
<reference evidence="7 8" key="1">
    <citation type="submission" date="2016-10" db="EMBL/GenBank/DDBJ databases">
        <authorList>
            <person name="de Groot N.N."/>
        </authorList>
    </citation>
    <scope>NUCLEOTIDE SEQUENCE [LARGE SCALE GENOMIC DNA]</scope>
    <source>
        <strain evidence="7 8">DSM 10495</strain>
    </source>
</reference>
<evidence type="ECO:0000256" key="1">
    <source>
        <dbReference type="ARBA" id="ARBA00004651"/>
    </source>
</evidence>
<dbReference type="PANTHER" id="PTHR23514:SF13">
    <property type="entry name" value="INNER MEMBRANE PROTEIN YBJJ"/>
    <property type="match status" value="1"/>
</dbReference>
<dbReference type="InterPro" id="IPR051788">
    <property type="entry name" value="MFS_Transporter"/>
</dbReference>
<keyword evidence="3 5" id="KW-1133">Transmembrane helix</keyword>
<dbReference type="Proteomes" id="UP000182652">
    <property type="component" value="Unassembled WGS sequence"/>
</dbReference>
<dbReference type="InterPro" id="IPR020846">
    <property type="entry name" value="MFS_dom"/>
</dbReference>
<feature type="transmembrane region" description="Helical" evidence="5">
    <location>
        <begin position="240"/>
        <end position="262"/>
    </location>
</feature>
<evidence type="ECO:0000256" key="5">
    <source>
        <dbReference type="SAM" id="Phobius"/>
    </source>
</evidence>
<feature type="transmembrane region" description="Helical" evidence="5">
    <location>
        <begin position="167"/>
        <end position="186"/>
    </location>
</feature>
<evidence type="ECO:0000256" key="2">
    <source>
        <dbReference type="ARBA" id="ARBA00022692"/>
    </source>
</evidence>
<comment type="subcellular location">
    <subcellularLocation>
        <location evidence="1">Cell membrane</location>
        <topology evidence="1">Multi-pass membrane protein</topology>
    </subcellularLocation>
</comment>
<feature type="transmembrane region" description="Helical" evidence="5">
    <location>
        <begin position="143"/>
        <end position="161"/>
    </location>
</feature>
<feature type="transmembrane region" description="Helical" evidence="5">
    <location>
        <begin position="50"/>
        <end position="70"/>
    </location>
</feature>
<dbReference type="SUPFAM" id="SSF103473">
    <property type="entry name" value="MFS general substrate transporter"/>
    <property type="match status" value="1"/>
</dbReference>
<evidence type="ECO:0000313" key="7">
    <source>
        <dbReference type="EMBL" id="SEC82242.1"/>
    </source>
</evidence>
<dbReference type="GO" id="GO:0005886">
    <property type="term" value="C:plasma membrane"/>
    <property type="evidence" value="ECO:0007669"/>
    <property type="project" value="UniProtKB-SubCell"/>
</dbReference>
<dbReference type="EMBL" id="FNSN01000004">
    <property type="protein sequence ID" value="SEC82242.1"/>
    <property type="molecule type" value="Genomic_DNA"/>
</dbReference>
<dbReference type="InterPro" id="IPR036259">
    <property type="entry name" value="MFS_trans_sf"/>
</dbReference>
<feature type="transmembrane region" description="Helical" evidence="5">
    <location>
        <begin position="375"/>
        <end position="394"/>
    </location>
</feature>
<dbReference type="STRING" id="156980.SAMN04489745_3256"/>
<gene>
    <name evidence="7" type="ORF">SAMN04489745_3256</name>
</gene>
<feature type="transmembrane region" description="Helical" evidence="5">
    <location>
        <begin position="18"/>
        <end position="38"/>
    </location>
</feature>
<keyword evidence="8" id="KW-1185">Reference proteome</keyword>
<feature type="domain" description="Major facilitator superfamily (MFS) profile" evidence="6">
    <location>
        <begin position="16"/>
        <end position="395"/>
    </location>
</feature>
<keyword evidence="4 5" id="KW-0472">Membrane</keyword>
<dbReference type="PANTHER" id="PTHR23514">
    <property type="entry name" value="BYPASS OF STOP CODON PROTEIN 6"/>
    <property type="match status" value="1"/>
</dbReference>
<feature type="transmembrane region" description="Helical" evidence="5">
    <location>
        <begin position="103"/>
        <end position="122"/>
    </location>
</feature>
<name>A0A1H4VM94_9MICC</name>